<dbReference type="EMBL" id="MFDT01000010">
    <property type="protein sequence ID" value="OGE65003.1"/>
    <property type="molecule type" value="Genomic_DNA"/>
</dbReference>
<dbReference type="Gene3D" id="3.20.20.140">
    <property type="entry name" value="Metal-dependent hydrolases"/>
    <property type="match status" value="1"/>
</dbReference>
<dbReference type="FunFam" id="3.20.20.140:FF:000005">
    <property type="entry name" value="TatD family hydrolase"/>
    <property type="match status" value="1"/>
</dbReference>
<dbReference type="Pfam" id="PF01026">
    <property type="entry name" value="TatD_DNase"/>
    <property type="match status" value="1"/>
</dbReference>
<comment type="caution">
    <text evidence="4">The sequence shown here is derived from an EMBL/GenBank/DDBJ whole genome shotgun (WGS) entry which is preliminary data.</text>
</comment>
<evidence type="ECO:0000256" key="3">
    <source>
        <dbReference type="PIRSR" id="PIRSR005902-1"/>
    </source>
</evidence>
<keyword evidence="1 3" id="KW-0479">Metal-binding</keyword>
<dbReference type="Proteomes" id="UP000178859">
    <property type="component" value="Unassembled WGS sequence"/>
</dbReference>
<dbReference type="NCBIfam" id="TIGR00010">
    <property type="entry name" value="YchF/TatD family DNA exonuclease"/>
    <property type="match status" value="1"/>
</dbReference>
<dbReference type="GO" id="GO:0004536">
    <property type="term" value="F:DNA nuclease activity"/>
    <property type="evidence" value="ECO:0007669"/>
    <property type="project" value="InterPro"/>
</dbReference>
<protein>
    <recommendedName>
        <fullName evidence="6">Hydrolase TatD</fullName>
    </recommendedName>
</protein>
<feature type="binding site" evidence="3">
    <location>
        <position position="125"/>
    </location>
    <ligand>
        <name>a divalent metal cation</name>
        <dbReference type="ChEBI" id="CHEBI:60240"/>
        <label>2</label>
    </ligand>
</feature>
<name>A0A1F5MI16_9BACT</name>
<dbReference type="GO" id="GO:0046872">
    <property type="term" value="F:metal ion binding"/>
    <property type="evidence" value="ECO:0007669"/>
    <property type="project" value="UniProtKB-KW"/>
</dbReference>
<keyword evidence="2" id="KW-0378">Hydrolase</keyword>
<dbReference type="InterPro" id="IPR032466">
    <property type="entry name" value="Metal_Hydrolase"/>
</dbReference>
<dbReference type="GO" id="GO:0005829">
    <property type="term" value="C:cytosol"/>
    <property type="evidence" value="ECO:0007669"/>
    <property type="project" value="TreeGrafter"/>
</dbReference>
<feature type="binding site" evidence="3">
    <location>
        <position position="155"/>
    </location>
    <ligand>
        <name>a divalent metal cation</name>
        <dbReference type="ChEBI" id="CHEBI:60240"/>
        <label>2</label>
    </ligand>
</feature>
<proteinExistence type="predicted"/>
<dbReference type="PIRSF" id="PIRSF005902">
    <property type="entry name" value="DNase_TatD"/>
    <property type="match status" value="1"/>
</dbReference>
<dbReference type="PANTHER" id="PTHR46124:SF2">
    <property type="entry name" value="D-AMINOACYL-TRNA DEACYLASE"/>
    <property type="match status" value="1"/>
</dbReference>
<feature type="binding site" evidence="3">
    <location>
        <position position="206"/>
    </location>
    <ligand>
        <name>a divalent metal cation</name>
        <dbReference type="ChEBI" id="CHEBI:60240"/>
        <label>1</label>
    </ligand>
</feature>
<dbReference type="InterPro" id="IPR015991">
    <property type="entry name" value="TatD/YcfH-like"/>
</dbReference>
<sequence>MLIDTHAHLYWESFKKDFDEVIQRSLDAGVSTIINVGVDVKTSEIAAKSESAKVKLYSTIGIHPHEAIKGVGDIDKLEQIYLSDPTKIIAVGECGLDITPTDLQIKLLQSQIDLARKLNLPLIIHCRDDRSQNPTNTECWDQVIAMTKSHFGIYHCYSGLFSTTNYILQTTNFLISFAATITYPKNEYLREATRIIPIDRIVLETDCPFLPPQSKRGQRNEPSTVREIAELIAQLKGSSLEEVAAQTTKNAKKIFNIN</sequence>
<dbReference type="PANTHER" id="PTHR46124">
    <property type="entry name" value="D-AMINOACYL-TRNA DEACYLASE"/>
    <property type="match status" value="1"/>
</dbReference>
<dbReference type="AlphaFoldDB" id="A0A1F5MI16"/>
<feature type="binding site" evidence="3">
    <location>
        <position position="6"/>
    </location>
    <ligand>
        <name>a divalent metal cation</name>
        <dbReference type="ChEBI" id="CHEBI:60240"/>
        <label>1</label>
    </ligand>
</feature>
<dbReference type="InterPro" id="IPR001130">
    <property type="entry name" value="TatD-like"/>
</dbReference>
<feature type="binding site" evidence="3">
    <location>
        <position position="8"/>
    </location>
    <ligand>
        <name>a divalent metal cation</name>
        <dbReference type="ChEBI" id="CHEBI:60240"/>
        <label>1</label>
    </ligand>
</feature>
<organism evidence="4 5">
    <name type="scientific">Candidatus Daviesbacteria bacterium RIFCSPLOWO2_02_FULL_36_7</name>
    <dbReference type="NCBI Taxonomy" id="1797792"/>
    <lineage>
        <taxon>Bacteria</taxon>
        <taxon>Candidatus Daviesiibacteriota</taxon>
    </lineage>
</organism>
<dbReference type="GO" id="GO:0016788">
    <property type="term" value="F:hydrolase activity, acting on ester bonds"/>
    <property type="evidence" value="ECO:0007669"/>
    <property type="project" value="InterPro"/>
</dbReference>
<dbReference type="SUPFAM" id="SSF51556">
    <property type="entry name" value="Metallo-dependent hydrolases"/>
    <property type="match status" value="1"/>
</dbReference>
<feature type="binding site" evidence="3">
    <location>
        <position position="93"/>
    </location>
    <ligand>
        <name>a divalent metal cation</name>
        <dbReference type="ChEBI" id="CHEBI:60240"/>
        <label>1</label>
    </ligand>
</feature>
<evidence type="ECO:0000313" key="5">
    <source>
        <dbReference type="Proteomes" id="UP000178859"/>
    </source>
</evidence>
<evidence type="ECO:0008006" key="6">
    <source>
        <dbReference type="Google" id="ProtNLM"/>
    </source>
</evidence>
<evidence type="ECO:0000256" key="2">
    <source>
        <dbReference type="ARBA" id="ARBA00022801"/>
    </source>
</evidence>
<gene>
    <name evidence="4" type="ORF">A3I48_01495</name>
</gene>
<evidence type="ECO:0000256" key="1">
    <source>
        <dbReference type="ARBA" id="ARBA00022723"/>
    </source>
</evidence>
<reference evidence="4 5" key="1">
    <citation type="journal article" date="2016" name="Nat. Commun.">
        <title>Thousands of microbial genomes shed light on interconnected biogeochemical processes in an aquifer system.</title>
        <authorList>
            <person name="Anantharaman K."/>
            <person name="Brown C.T."/>
            <person name="Hug L.A."/>
            <person name="Sharon I."/>
            <person name="Castelle C.J."/>
            <person name="Probst A.J."/>
            <person name="Thomas B.C."/>
            <person name="Singh A."/>
            <person name="Wilkins M.J."/>
            <person name="Karaoz U."/>
            <person name="Brodie E.L."/>
            <person name="Williams K.H."/>
            <person name="Hubbard S.S."/>
            <person name="Banfield J.F."/>
        </authorList>
    </citation>
    <scope>NUCLEOTIDE SEQUENCE [LARGE SCALE GENOMIC DNA]</scope>
</reference>
<evidence type="ECO:0000313" key="4">
    <source>
        <dbReference type="EMBL" id="OGE65003.1"/>
    </source>
</evidence>
<dbReference type="CDD" id="cd01310">
    <property type="entry name" value="TatD_DNAse"/>
    <property type="match status" value="1"/>
</dbReference>
<accession>A0A1F5MI16</accession>